<dbReference type="HOGENOM" id="CLU_043620_0_0_1"/>
<evidence type="ECO:0000259" key="3">
    <source>
        <dbReference type="PROSITE" id="PS50102"/>
    </source>
</evidence>
<proteinExistence type="predicted"/>
<protein>
    <submittedName>
        <fullName evidence="5">Uncharacterized protein AlNc14C326G10642</fullName>
    </submittedName>
    <submittedName>
        <fullName evidence="4">Uncharacterized protein AlNc14C91G5681</fullName>
    </submittedName>
</protein>
<feature type="domain" description="RRM" evidence="3">
    <location>
        <begin position="199"/>
        <end position="276"/>
    </location>
</feature>
<dbReference type="EMBL" id="FR824136">
    <property type="protein sequence ID" value="CCA20310.1"/>
    <property type="molecule type" value="Genomic_DNA"/>
</dbReference>
<dbReference type="PROSITE" id="PS50102">
    <property type="entry name" value="RRM"/>
    <property type="match status" value="2"/>
</dbReference>
<keyword evidence="1 2" id="KW-0694">RNA-binding</keyword>
<dbReference type="GO" id="GO:0005634">
    <property type="term" value="C:nucleus"/>
    <property type="evidence" value="ECO:0007669"/>
    <property type="project" value="TreeGrafter"/>
</dbReference>
<dbReference type="AlphaFoldDB" id="F0WGE9"/>
<evidence type="ECO:0000313" key="4">
    <source>
        <dbReference type="EMBL" id="CCA20310.1"/>
    </source>
</evidence>
<dbReference type="InterPro" id="IPR000504">
    <property type="entry name" value="RRM_dom"/>
</dbReference>
<feature type="domain" description="RRM" evidence="3">
    <location>
        <begin position="87"/>
        <end position="176"/>
    </location>
</feature>
<dbReference type="SMART" id="SM00360">
    <property type="entry name" value="RRM"/>
    <property type="match status" value="2"/>
</dbReference>
<name>F0WGE9_9STRA</name>
<dbReference type="Gene3D" id="3.30.70.330">
    <property type="match status" value="2"/>
</dbReference>
<reference evidence="4" key="1">
    <citation type="journal article" date="2011" name="PLoS Biol.">
        <title>Gene gain and loss during evolution of obligate parasitism in the white rust pathogen of Arabidopsis thaliana.</title>
        <authorList>
            <person name="Kemen E."/>
            <person name="Gardiner A."/>
            <person name="Schultz-Larsen T."/>
            <person name="Kemen A.C."/>
            <person name="Balmuth A.L."/>
            <person name="Robert-Seilaniantz A."/>
            <person name="Bailey K."/>
            <person name="Holub E."/>
            <person name="Studholme D.J."/>
            <person name="Maclean D."/>
            <person name="Jones J.D."/>
        </authorList>
    </citation>
    <scope>NUCLEOTIDE SEQUENCE</scope>
</reference>
<dbReference type="Pfam" id="PF00076">
    <property type="entry name" value="RRM_1"/>
    <property type="match status" value="2"/>
</dbReference>
<dbReference type="EMBL" id="FR824371">
    <property type="protein sequence ID" value="CCA25854.1"/>
    <property type="molecule type" value="Genomic_DNA"/>
</dbReference>
<dbReference type="PANTHER" id="PTHR48024:SF45">
    <property type="entry name" value="RNA BINDING DOMAIN PROTEIN"/>
    <property type="match status" value="1"/>
</dbReference>
<accession>F0WGE9</accession>
<evidence type="ECO:0000256" key="2">
    <source>
        <dbReference type="PROSITE-ProRule" id="PRU00176"/>
    </source>
</evidence>
<dbReference type="InterPro" id="IPR035979">
    <property type="entry name" value="RBD_domain_sf"/>
</dbReference>
<dbReference type="PANTHER" id="PTHR48024">
    <property type="entry name" value="GEO13361P1-RELATED"/>
    <property type="match status" value="1"/>
</dbReference>
<dbReference type="GO" id="GO:0003723">
    <property type="term" value="F:RNA binding"/>
    <property type="evidence" value="ECO:0007669"/>
    <property type="project" value="UniProtKB-UniRule"/>
</dbReference>
<dbReference type="InterPro" id="IPR012677">
    <property type="entry name" value="Nucleotide-bd_a/b_plait_sf"/>
</dbReference>
<evidence type="ECO:0000256" key="1">
    <source>
        <dbReference type="ARBA" id="ARBA00022884"/>
    </source>
</evidence>
<organism evidence="4">
    <name type="scientific">Albugo laibachii Nc14</name>
    <dbReference type="NCBI Taxonomy" id="890382"/>
    <lineage>
        <taxon>Eukaryota</taxon>
        <taxon>Sar</taxon>
        <taxon>Stramenopiles</taxon>
        <taxon>Oomycota</taxon>
        <taxon>Peronosporomycetes</taxon>
        <taxon>Albuginales</taxon>
        <taxon>Albuginaceae</taxon>
        <taxon>Albugo</taxon>
    </lineage>
</organism>
<dbReference type="InterPro" id="IPR050886">
    <property type="entry name" value="RNA-binding_reg"/>
</dbReference>
<reference evidence="4" key="2">
    <citation type="submission" date="2011-02" db="EMBL/GenBank/DDBJ databases">
        <authorList>
            <person name="MacLean D."/>
        </authorList>
    </citation>
    <scope>NUCLEOTIDE SEQUENCE</scope>
</reference>
<sequence length="276" mass="31117">MAQGEARKKRRIDASTCAKQRNEGDSFNVYQLLSSFSREQLTAILMSAYVQNVSCEAFDLAAFYFAAQYDTIYNEIRTVANADTSHRKVFVRGLAWNTSSETLRNAFGKFGDIEEGAVIFDKCSGKSKGYGFVTFAEMEAAQFAVDQHIVEIDGRKTMCNLASMRPDSTQVFESNPSEALYPMDRREIMASSGFDDSDRKLFVRGLAWITSDETFRREFEKYGDIEGASIARDRKTGKSKGFGFVTYRSNASAHRALQQPQKIIDVTRSIRIPICF</sequence>
<evidence type="ECO:0000313" key="5">
    <source>
        <dbReference type="EMBL" id="CCA25854.1"/>
    </source>
</evidence>
<dbReference type="SUPFAM" id="SSF54928">
    <property type="entry name" value="RNA-binding domain, RBD"/>
    <property type="match status" value="2"/>
</dbReference>
<gene>
    <name evidence="4" type="primary">AlNc14C91G5681</name>
    <name evidence="5" type="synonym">AlNc14C326G10642</name>
    <name evidence="4" type="ORF">ALNC14_064530</name>
    <name evidence="5" type="ORF">ALNC14_119980</name>
</gene>